<reference evidence="6" key="1">
    <citation type="journal article" date="2014" name="Int. J. Syst. Evol. Microbiol.">
        <title>Complete genome sequence of Corynebacterium casei LMG S-19264T (=DSM 44701T), isolated from a smear-ripened cheese.</title>
        <authorList>
            <consortium name="US DOE Joint Genome Institute (JGI-PGF)"/>
            <person name="Walter F."/>
            <person name="Albersmeier A."/>
            <person name="Kalinowski J."/>
            <person name="Ruckert C."/>
        </authorList>
    </citation>
    <scope>NUCLEOTIDE SEQUENCE</scope>
    <source>
        <strain evidence="6">KCTC 42650</strain>
    </source>
</reference>
<dbReference type="GO" id="GO:0016787">
    <property type="term" value="F:hydrolase activity"/>
    <property type="evidence" value="ECO:0007669"/>
    <property type="project" value="UniProtKB-KW"/>
</dbReference>
<evidence type="ECO:0000313" key="6">
    <source>
        <dbReference type="EMBL" id="GHF49439.1"/>
    </source>
</evidence>
<evidence type="ECO:0000256" key="1">
    <source>
        <dbReference type="ARBA" id="ARBA00007749"/>
    </source>
</evidence>
<dbReference type="SMART" id="SM00849">
    <property type="entry name" value="Lactamase_B"/>
    <property type="match status" value="1"/>
</dbReference>
<dbReference type="InterPro" id="IPR036866">
    <property type="entry name" value="RibonucZ/Hydroxyglut_hydro"/>
</dbReference>
<evidence type="ECO:0000256" key="2">
    <source>
        <dbReference type="ARBA" id="ARBA00022723"/>
    </source>
</evidence>
<reference evidence="6" key="2">
    <citation type="submission" date="2020-09" db="EMBL/GenBank/DDBJ databases">
        <authorList>
            <person name="Sun Q."/>
            <person name="Kim S."/>
        </authorList>
    </citation>
    <scope>NUCLEOTIDE SEQUENCE</scope>
    <source>
        <strain evidence="6">KCTC 42650</strain>
    </source>
</reference>
<evidence type="ECO:0000256" key="4">
    <source>
        <dbReference type="ARBA" id="ARBA00022833"/>
    </source>
</evidence>
<proteinExistence type="inferred from homology"/>
<name>A0A8J3GWM3_9RHOB</name>
<evidence type="ECO:0000259" key="5">
    <source>
        <dbReference type="SMART" id="SM00849"/>
    </source>
</evidence>
<dbReference type="Proteomes" id="UP000626220">
    <property type="component" value="Unassembled WGS sequence"/>
</dbReference>
<dbReference type="PANTHER" id="PTHR42978">
    <property type="entry name" value="QUORUM-QUENCHING LACTONASE YTNP-RELATED-RELATED"/>
    <property type="match status" value="1"/>
</dbReference>
<keyword evidence="2" id="KW-0479">Metal-binding</keyword>
<evidence type="ECO:0000256" key="3">
    <source>
        <dbReference type="ARBA" id="ARBA00022801"/>
    </source>
</evidence>
<gene>
    <name evidence="6" type="ORF">GCM10017056_21420</name>
</gene>
<sequence>MRTIDLGGVTVDRIVENESLWLDPFWLFHNIDQPTIDRNLTWMQDFLFDRAANRISLSFHSFLIRAGGFNMLVDTCVGNHKDRPGTPFWNQLAGDRYMRDLARHGLTPADIHMVMCTHLHVDHVGWNTRLENGRWVPTFPNARYIFGRDEFEGHSARQAATPETPINRGSWHDSVLPVVEAGQAELVGFDFVHGLGLEERVTLIPTPGHTPGHFCVNVEGNRGEGLITGDAIHHPIQFREPHLVNNGDMDVPRARATREALTERLADSGELMLPIHFAGPTAGRIRRDGAESFMYEFID</sequence>
<comment type="similarity">
    <text evidence="1">Belongs to the metallo-beta-lactamase superfamily.</text>
</comment>
<keyword evidence="7" id="KW-1185">Reference proteome</keyword>
<dbReference type="InterPro" id="IPR001279">
    <property type="entry name" value="Metallo-B-lactamas"/>
</dbReference>
<dbReference type="PANTHER" id="PTHR42978:SF6">
    <property type="entry name" value="QUORUM-QUENCHING LACTONASE YTNP-RELATED"/>
    <property type="match status" value="1"/>
</dbReference>
<protein>
    <submittedName>
        <fullName evidence="6">MBL fold metallo-hydrolase</fullName>
    </submittedName>
</protein>
<feature type="domain" description="Metallo-beta-lactamase" evidence="5">
    <location>
        <begin position="58"/>
        <end position="276"/>
    </location>
</feature>
<keyword evidence="3" id="KW-0378">Hydrolase</keyword>
<dbReference type="AlphaFoldDB" id="A0A8J3GWM3"/>
<comment type="caution">
    <text evidence="6">The sequence shown here is derived from an EMBL/GenBank/DDBJ whole genome shotgun (WGS) entry which is preliminary data.</text>
</comment>
<dbReference type="RefSeq" id="WP_229864023.1">
    <property type="nucleotide sequence ID" value="NZ_BNCJ01000004.1"/>
</dbReference>
<dbReference type="Gene3D" id="3.60.15.10">
    <property type="entry name" value="Ribonuclease Z/Hydroxyacylglutathione hydrolase-like"/>
    <property type="match status" value="1"/>
</dbReference>
<organism evidence="6 7">
    <name type="scientific">Seohaeicola zhoushanensis</name>
    <dbReference type="NCBI Taxonomy" id="1569283"/>
    <lineage>
        <taxon>Bacteria</taxon>
        <taxon>Pseudomonadati</taxon>
        <taxon>Pseudomonadota</taxon>
        <taxon>Alphaproteobacteria</taxon>
        <taxon>Rhodobacterales</taxon>
        <taxon>Roseobacteraceae</taxon>
        <taxon>Seohaeicola</taxon>
    </lineage>
</organism>
<dbReference type="SUPFAM" id="SSF56281">
    <property type="entry name" value="Metallo-hydrolase/oxidoreductase"/>
    <property type="match status" value="1"/>
</dbReference>
<dbReference type="Pfam" id="PF00753">
    <property type="entry name" value="Lactamase_B"/>
    <property type="match status" value="1"/>
</dbReference>
<dbReference type="InterPro" id="IPR051013">
    <property type="entry name" value="MBL_superfamily_lactonases"/>
</dbReference>
<evidence type="ECO:0000313" key="7">
    <source>
        <dbReference type="Proteomes" id="UP000626220"/>
    </source>
</evidence>
<accession>A0A8J3GWM3</accession>
<dbReference type="GO" id="GO:0046872">
    <property type="term" value="F:metal ion binding"/>
    <property type="evidence" value="ECO:0007669"/>
    <property type="project" value="UniProtKB-KW"/>
</dbReference>
<dbReference type="EMBL" id="BNCJ01000004">
    <property type="protein sequence ID" value="GHF49439.1"/>
    <property type="molecule type" value="Genomic_DNA"/>
</dbReference>
<dbReference type="CDD" id="cd16277">
    <property type="entry name" value="metallo-hydrolase-like_MBL-fold"/>
    <property type="match status" value="1"/>
</dbReference>
<keyword evidence="4" id="KW-0862">Zinc</keyword>